<dbReference type="GO" id="GO:0005886">
    <property type="term" value="C:plasma membrane"/>
    <property type="evidence" value="ECO:0007669"/>
    <property type="project" value="UniProtKB-SubCell"/>
</dbReference>
<dbReference type="AlphaFoldDB" id="A0A7V3RFQ0"/>
<dbReference type="EMBL" id="DTPE01000273">
    <property type="protein sequence ID" value="HGE75823.1"/>
    <property type="molecule type" value="Genomic_DNA"/>
</dbReference>
<protein>
    <submittedName>
        <fullName evidence="7">ABC transporter permease</fullName>
    </submittedName>
</protein>
<keyword evidence="2" id="KW-1003">Cell membrane</keyword>
<evidence type="ECO:0000256" key="6">
    <source>
        <dbReference type="SAM" id="Phobius"/>
    </source>
</evidence>
<feature type="transmembrane region" description="Helical" evidence="6">
    <location>
        <begin position="111"/>
        <end position="133"/>
    </location>
</feature>
<feature type="transmembrane region" description="Helical" evidence="6">
    <location>
        <begin position="70"/>
        <end position="99"/>
    </location>
</feature>
<feature type="transmembrane region" description="Helical" evidence="6">
    <location>
        <begin position="145"/>
        <end position="163"/>
    </location>
</feature>
<name>A0A7V3RFQ0_9BACT</name>
<keyword evidence="3 6" id="KW-0812">Transmembrane</keyword>
<evidence type="ECO:0000256" key="2">
    <source>
        <dbReference type="ARBA" id="ARBA00022475"/>
    </source>
</evidence>
<dbReference type="Pfam" id="PF02653">
    <property type="entry name" value="BPD_transp_2"/>
    <property type="match status" value="1"/>
</dbReference>
<evidence type="ECO:0000256" key="3">
    <source>
        <dbReference type="ARBA" id="ARBA00022692"/>
    </source>
</evidence>
<keyword evidence="4 6" id="KW-1133">Transmembrane helix</keyword>
<feature type="transmembrane region" description="Helical" evidence="6">
    <location>
        <begin position="244"/>
        <end position="264"/>
    </location>
</feature>
<dbReference type="GO" id="GO:0022857">
    <property type="term" value="F:transmembrane transporter activity"/>
    <property type="evidence" value="ECO:0007669"/>
    <property type="project" value="InterPro"/>
</dbReference>
<dbReference type="CDD" id="cd06580">
    <property type="entry name" value="TM_PBP1_transp_TpRbsC_like"/>
    <property type="match status" value="1"/>
</dbReference>
<evidence type="ECO:0000313" key="7">
    <source>
        <dbReference type="EMBL" id="HGE75823.1"/>
    </source>
</evidence>
<dbReference type="PANTHER" id="PTHR47089:SF1">
    <property type="entry name" value="GUANOSINE ABC TRANSPORTER PERMEASE PROTEIN NUPP"/>
    <property type="match status" value="1"/>
</dbReference>
<feature type="transmembrane region" description="Helical" evidence="6">
    <location>
        <begin position="322"/>
        <end position="340"/>
    </location>
</feature>
<feature type="transmembrane region" description="Helical" evidence="6">
    <location>
        <begin position="15"/>
        <end position="35"/>
    </location>
</feature>
<organism evidence="7">
    <name type="scientific">Mesoaciditoga lauensis</name>
    <dbReference type="NCBI Taxonomy" id="1495039"/>
    <lineage>
        <taxon>Bacteria</taxon>
        <taxon>Thermotogati</taxon>
        <taxon>Thermotogota</taxon>
        <taxon>Thermotogae</taxon>
        <taxon>Mesoaciditogales</taxon>
        <taxon>Mesoaciditogaceae</taxon>
        <taxon>Mesoaciditoga</taxon>
    </lineage>
</organism>
<proteinExistence type="predicted"/>
<evidence type="ECO:0000256" key="4">
    <source>
        <dbReference type="ARBA" id="ARBA00022989"/>
    </source>
</evidence>
<comment type="caution">
    <text evidence="7">The sequence shown here is derived from an EMBL/GenBank/DDBJ whole genome shotgun (WGS) entry which is preliminary data.</text>
</comment>
<comment type="subcellular location">
    <subcellularLocation>
        <location evidence="1">Cell membrane</location>
        <topology evidence="1">Multi-pass membrane protein</topology>
    </subcellularLocation>
</comment>
<gene>
    <name evidence="7" type="ORF">ENX73_06875</name>
</gene>
<sequence>MERINFRKIFLNEKVIVSMVSILVSLVVAAIVIIFIGKSPLVAYSALFYGAFGTKEAIIDNLMKASPLILTGLAVGFGFRAGLFNIGANGQVIMGALLATYVGTQVEGDPFYLSIPLVIMAGMIGGALWAGIAGWLKAYRGAHEVITTIMLNYVAIYISNYVVNGPFQAPGGVPKSPAIAYAAQFPNIMTVGATSLSTILFVSLAAVVVIYIIIQKTTIGYEVKAVGTNPYAAEYGGISIGKNVVLAMMISGALAGLAGTTQVVGVYGRYFGALGGTMGFDGITIALIGQNDPVGIALAAFLISSIRTGSNQMQIAGVPKDMVTIIQGIIIFLVAANRIFKTMKFYRKRKEVEI</sequence>
<dbReference type="PANTHER" id="PTHR47089">
    <property type="entry name" value="ABC TRANSPORTER, PERMEASE PROTEIN"/>
    <property type="match status" value="1"/>
</dbReference>
<keyword evidence="5 6" id="KW-0472">Membrane</keyword>
<dbReference type="InterPro" id="IPR001851">
    <property type="entry name" value="ABC_transp_permease"/>
</dbReference>
<evidence type="ECO:0000256" key="5">
    <source>
        <dbReference type="ARBA" id="ARBA00023136"/>
    </source>
</evidence>
<feature type="transmembrane region" description="Helical" evidence="6">
    <location>
        <begin position="195"/>
        <end position="214"/>
    </location>
</feature>
<accession>A0A7V3RFQ0</accession>
<evidence type="ECO:0000256" key="1">
    <source>
        <dbReference type="ARBA" id="ARBA00004651"/>
    </source>
</evidence>
<reference evidence="7" key="1">
    <citation type="journal article" date="2020" name="mSystems">
        <title>Genome- and Community-Level Interaction Insights into Carbon Utilization and Element Cycling Functions of Hydrothermarchaeota in Hydrothermal Sediment.</title>
        <authorList>
            <person name="Zhou Z."/>
            <person name="Liu Y."/>
            <person name="Xu W."/>
            <person name="Pan J."/>
            <person name="Luo Z.H."/>
            <person name="Li M."/>
        </authorList>
    </citation>
    <scope>NUCLEOTIDE SEQUENCE [LARGE SCALE GENOMIC DNA]</scope>
    <source>
        <strain evidence="7">SpSt-966</strain>
    </source>
</reference>